<feature type="domain" description="EF-hand" evidence="3">
    <location>
        <begin position="84"/>
        <end position="119"/>
    </location>
</feature>
<dbReference type="Gene3D" id="1.10.238.10">
    <property type="entry name" value="EF-hand"/>
    <property type="match status" value="1"/>
</dbReference>
<evidence type="ECO:0000256" key="2">
    <source>
        <dbReference type="SAM" id="MobiDB-lite"/>
    </source>
</evidence>
<evidence type="ECO:0000313" key="4">
    <source>
        <dbReference type="EMBL" id="CAE7551515.1"/>
    </source>
</evidence>
<dbReference type="Pfam" id="PF13202">
    <property type="entry name" value="EF-hand_5"/>
    <property type="match status" value="1"/>
</dbReference>
<dbReference type="InterPro" id="IPR002048">
    <property type="entry name" value="EF_hand_dom"/>
</dbReference>
<evidence type="ECO:0000313" key="5">
    <source>
        <dbReference type="Proteomes" id="UP000604046"/>
    </source>
</evidence>
<keyword evidence="1" id="KW-0106">Calcium</keyword>
<dbReference type="AlphaFoldDB" id="A0A812U4K4"/>
<feature type="compositionally biased region" description="Basic and acidic residues" evidence="2">
    <location>
        <begin position="71"/>
        <end position="80"/>
    </location>
</feature>
<protein>
    <recommendedName>
        <fullName evidence="3">EF-hand domain-containing protein</fullName>
    </recommendedName>
</protein>
<dbReference type="Pfam" id="PF13499">
    <property type="entry name" value="EF-hand_7"/>
    <property type="match status" value="1"/>
</dbReference>
<feature type="domain" description="EF-hand" evidence="3">
    <location>
        <begin position="126"/>
        <end position="161"/>
    </location>
</feature>
<dbReference type="Proteomes" id="UP000604046">
    <property type="component" value="Unassembled WGS sequence"/>
</dbReference>
<dbReference type="OrthoDB" id="433735at2759"/>
<dbReference type="SUPFAM" id="SSF47473">
    <property type="entry name" value="EF-hand"/>
    <property type="match status" value="1"/>
</dbReference>
<evidence type="ECO:0000256" key="1">
    <source>
        <dbReference type="ARBA" id="ARBA00022837"/>
    </source>
</evidence>
<dbReference type="GO" id="GO:0005509">
    <property type="term" value="F:calcium ion binding"/>
    <property type="evidence" value="ECO:0007669"/>
    <property type="project" value="InterPro"/>
</dbReference>
<dbReference type="InterPro" id="IPR011992">
    <property type="entry name" value="EF-hand-dom_pair"/>
</dbReference>
<dbReference type="EMBL" id="CAJNDS010002634">
    <property type="protein sequence ID" value="CAE7551515.1"/>
    <property type="molecule type" value="Genomic_DNA"/>
</dbReference>
<comment type="caution">
    <text evidence="4">The sequence shown here is derived from an EMBL/GenBank/DDBJ whole genome shotgun (WGS) entry which is preliminary data.</text>
</comment>
<feature type="domain" description="EF-hand" evidence="3">
    <location>
        <begin position="163"/>
        <end position="198"/>
    </location>
</feature>
<accession>A0A812U4K4</accession>
<feature type="region of interest" description="Disordered" evidence="2">
    <location>
        <begin position="61"/>
        <end position="80"/>
    </location>
</feature>
<dbReference type="PROSITE" id="PS50222">
    <property type="entry name" value="EF_HAND_2"/>
    <property type="match status" value="3"/>
</dbReference>
<dbReference type="SMART" id="SM00054">
    <property type="entry name" value="EFh"/>
    <property type="match status" value="4"/>
</dbReference>
<dbReference type="PROSITE" id="PS00018">
    <property type="entry name" value="EF_HAND_1"/>
    <property type="match status" value="2"/>
</dbReference>
<sequence>MAGAGGAVVAARHGGGGCSSRGGGREWGDYGLQKYVDRYRAGSEGYYRPFREATNEVVSGPRAELPASRDYSLDRSDTAAKERKKRAEMAKIIKKYDRNRTKKLERKQVIRLLTDTDFSTPPGTQPKKECVDFLFKLCDTSGDGAIDASELEEMLAVWQTFTEKREIFEQKLKQYDTSGNGALCKDELRAYLADLNAGNPVRDEDVNWIMKAADVVKDGELGLMEMSMATSIWYGHVEQKYRSRCCSIC</sequence>
<reference evidence="4" key="1">
    <citation type="submission" date="2021-02" db="EMBL/GenBank/DDBJ databases">
        <authorList>
            <person name="Dougan E. K."/>
            <person name="Rhodes N."/>
            <person name="Thang M."/>
            <person name="Chan C."/>
        </authorList>
    </citation>
    <scope>NUCLEOTIDE SEQUENCE</scope>
</reference>
<evidence type="ECO:0000259" key="3">
    <source>
        <dbReference type="PROSITE" id="PS50222"/>
    </source>
</evidence>
<proteinExistence type="predicted"/>
<name>A0A812U4K4_9DINO</name>
<dbReference type="InterPro" id="IPR018247">
    <property type="entry name" value="EF_Hand_1_Ca_BS"/>
</dbReference>
<gene>
    <name evidence="4" type="ORF">SNAT2548_LOCUS30973</name>
</gene>
<organism evidence="4 5">
    <name type="scientific">Symbiodinium natans</name>
    <dbReference type="NCBI Taxonomy" id="878477"/>
    <lineage>
        <taxon>Eukaryota</taxon>
        <taxon>Sar</taxon>
        <taxon>Alveolata</taxon>
        <taxon>Dinophyceae</taxon>
        <taxon>Suessiales</taxon>
        <taxon>Symbiodiniaceae</taxon>
        <taxon>Symbiodinium</taxon>
    </lineage>
</organism>
<keyword evidence="5" id="KW-1185">Reference proteome</keyword>